<evidence type="ECO:0000313" key="1">
    <source>
        <dbReference type="EMBL" id="RXH73144.1"/>
    </source>
</evidence>
<accession>A0A498HS89</accession>
<reference evidence="1 2" key="1">
    <citation type="submission" date="2018-10" db="EMBL/GenBank/DDBJ databases">
        <title>A high-quality apple genome assembly.</title>
        <authorList>
            <person name="Hu J."/>
        </authorList>
    </citation>
    <scope>NUCLEOTIDE SEQUENCE [LARGE SCALE GENOMIC DNA]</scope>
    <source>
        <strain evidence="2">cv. HFTH1</strain>
        <tissue evidence="1">Young leaf</tissue>
    </source>
</reference>
<dbReference type="EMBL" id="RDQH01000341">
    <property type="protein sequence ID" value="RXH73144.1"/>
    <property type="molecule type" value="Genomic_DNA"/>
</dbReference>
<feature type="non-terminal residue" evidence="1">
    <location>
        <position position="1"/>
    </location>
</feature>
<dbReference type="AlphaFoldDB" id="A0A498HS89"/>
<dbReference type="Proteomes" id="UP000290289">
    <property type="component" value="Chromosome 15"/>
</dbReference>
<name>A0A498HS89_MALDO</name>
<protein>
    <submittedName>
        <fullName evidence="1">Uncharacterized protein</fullName>
    </submittedName>
</protein>
<keyword evidence="2" id="KW-1185">Reference proteome</keyword>
<organism evidence="1 2">
    <name type="scientific">Malus domestica</name>
    <name type="common">Apple</name>
    <name type="synonym">Pyrus malus</name>
    <dbReference type="NCBI Taxonomy" id="3750"/>
    <lineage>
        <taxon>Eukaryota</taxon>
        <taxon>Viridiplantae</taxon>
        <taxon>Streptophyta</taxon>
        <taxon>Embryophyta</taxon>
        <taxon>Tracheophyta</taxon>
        <taxon>Spermatophyta</taxon>
        <taxon>Magnoliopsida</taxon>
        <taxon>eudicotyledons</taxon>
        <taxon>Gunneridae</taxon>
        <taxon>Pentapetalae</taxon>
        <taxon>rosids</taxon>
        <taxon>fabids</taxon>
        <taxon>Rosales</taxon>
        <taxon>Rosaceae</taxon>
        <taxon>Amygdaloideae</taxon>
        <taxon>Maleae</taxon>
        <taxon>Malus</taxon>
    </lineage>
</organism>
<gene>
    <name evidence="1" type="ORF">DVH24_012828</name>
</gene>
<sequence>DPIGKSEPIQSLGHLGIHGSASPASIAKVCDQGVWTRNFCLLFPILWDLDLKMVDDRGEARQSLYMGPGFHILRATS</sequence>
<comment type="caution">
    <text evidence="1">The sequence shown here is derived from an EMBL/GenBank/DDBJ whole genome shotgun (WGS) entry which is preliminary data.</text>
</comment>
<proteinExistence type="predicted"/>
<evidence type="ECO:0000313" key="2">
    <source>
        <dbReference type="Proteomes" id="UP000290289"/>
    </source>
</evidence>